<reference evidence="2" key="1">
    <citation type="submission" date="2018-02" db="EMBL/GenBank/DDBJ databases">
        <title>Rhizophora mucronata_Transcriptome.</title>
        <authorList>
            <person name="Meera S.P."/>
            <person name="Sreeshan A."/>
            <person name="Augustine A."/>
        </authorList>
    </citation>
    <scope>NUCLEOTIDE SEQUENCE</scope>
    <source>
        <tissue evidence="2">Leaf</tissue>
    </source>
</reference>
<dbReference type="EMBL" id="GGEC01015035">
    <property type="protein sequence ID" value="MBW95518.1"/>
    <property type="molecule type" value="Transcribed_RNA"/>
</dbReference>
<accession>A0A2P2JPX5</accession>
<dbReference type="EMBL" id="GGEC01015037">
    <property type="protein sequence ID" value="MBW95520.1"/>
    <property type="molecule type" value="Transcribed_RNA"/>
</dbReference>
<evidence type="ECO:0000256" key="1">
    <source>
        <dbReference type="SAM" id="Phobius"/>
    </source>
</evidence>
<organism evidence="2">
    <name type="scientific">Rhizophora mucronata</name>
    <name type="common">Asiatic mangrove</name>
    <dbReference type="NCBI Taxonomy" id="61149"/>
    <lineage>
        <taxon>Eukaryota</taxon>
        <taxon>Viridiplantae</taxon>
        <taxon>Streptophyta</taxon>
        <taxon>Embryophyta</taxon>
        <taxon>Tracheophyta</taxon>
        <taxon>Spermatophyta</taxon>
        <taxon>Magnoliopsida</taxon>
        <taxon>eudicotyledons</taxon>
        <taxon>Gunneridae</taxon>
        <taxon>Pentapetalae</taxon>
        <taxon>rosids</taxon>
        <taxon>fabids</taxon>
        <taxon>Malpighiales</taxon>
        <taxon>Rhizophoraceae</taxon>
        <taxon>Rhizophora</taxon>
    </lineage>
</organism>
<keyword evidence="1" id="KW-0812">Transmembrane</keyword>
<keyword evidence="1" id="KW-1133">Transmembrane helix</keyword>
<name>A0A2P2JPX5_RHIMU</name>
<proteinExistence type="predicted"/>
<dbReference type="AlphaFoldDB" id="A0A2P2JPX5"/>
<sequence>MLSNSCSQVINTHRVSYFPSRHSSILGQRPFSIFKTREKLSVSSSGTFFYFSCPNIFSKTFFFYFKFLLKAFCYFVRI</sequence>
<evidence type="ECO:0000313" key="2">
    <source>
        <dbReference type="EMBL" id="MBW95518.1"/>
    </source>
</evidence>
<protein>
    <submittedName>
        <fullName evidence="2">Uncharacterized protein</fullName>
    </submittedName>
</protein>
<feature type="transmembrane region" description="Helical" evidence="1">
    <location>
        <begin position="48"/>
        <end position="69"/>
    </location>
</feature>
<keyword evidence="1" id="KW-0472">Membrane</keyword>